<keyword evidence="6" id="KW-1185">Reference proteome</keyword>
<sequence>MTQRGGETLTQSAYRRIKQDILAGRITPDAILSERALADSLGISRTPLRAALSQLEREDVIARLSNGAITVRAVPIEQVLEIAHLRRALESAAAARAAERVAERAAQAAATDTDRGAEAYAALRATADLMRPVAAGAVTCGFAEFWDLDERFHLAVARAAGLTLLPQIITEQRAIARRSTIGRRKDEFATQSAEHLAVLDAIEAGDAAAARAAMLHHFDRVHARFLASLDPTP</sequence>
<dbReference type="InterPro" id="IPR036390">
    <property type="entry name" value="WH_DNA-bd_sf"/>
</dbReference>
<evidence type="ECO:0000256" key="1">
    <source>
        <dbReference type="ARBA" id="ARBA00023015"/>
    </source>
</evidence>
<dbReference type="PANTHER" id="PTHR43537:SF24">
    <property type="entry name" value="GLUCONATE OPERON TRANSCRIPTIONAL REPRESSOR"/>
    <property type="match status" value="1"/>
</dbReference>
<evidence type="ECO:0000259" key="4">
    <source>
        <dbReference type="PROSITE" id="PS50949"/>
    </source>
</evidence>
<evidence type="ECO:0000256" key="2">
    <source>
        <dbReference type="ARBA" id="ARBA00023125"/>
    </source>
</evidence>
<name>A0A291LXA1_9RHOB</name>
<keyword evidence="3" id="KW-0804">Transcription</keyword>
<dbReference type="GO" id="GO:0003700">
    <property type="term" value="F:DNA-binding transcription factor activity"/>
    <property type="evidence" value="ECO:0007669"/>
    <property type="project" value="InterPro"/>
</dbReference>
<dbReference type="Proteomes" id="UP000219050">
    <property type="component" value="Chromosome"/>
</dbReference>
<proteinExistence type="predicted"/>
<dbReference type="PRINTS" id="PR00035">
    <property type="entry name" value="HTHGNTR"/>
</dbReference>
<dbReference type="KEGG" id="cmag:CBW24_04690"/>
<dbReference type="CDD" id="cd07377">
    <property type="entry name" value="WHTH_GntR"/>
    <property type="match status" value="1"/>
</dbReference>
<dbReference type="SUPFAM" id="SSF46785">
    <property type="entry name" value="Winged helix' DNA-binding domain"/>
    <property type="match status" value="1"/>
</dbReference>
<dbReference type="InterPro" id="IPR000524">
    <property type="entry name" value="Tscrpt_reg_HTH_GntR"/>
</dbReference>
<dbReference type="RefSeq" id="WP_097372831.1">
    <property type="nucleotide sequence ID" value="NZ_CP021404.1"/>
</dbReference>
<reference evidence="5 6" key="1">
    <citation type="submission" date="2017-05" db="EMBL/GenBank/DDBJ databases">
        <title>Comparative genomic and metabolic analysis of manganese-oxidizing mechanisms in Celeribater manganoxidans DY25T: its adaption to the environment of polymetallic nodule.</title>
        <authorList>
            <person name="Wang X."/>
        </authorList>
    </citation>
    <scope>NUCLEOTIDE SEQUENCE [LARGE SCALE GENOMIC DNA]</scope>
    <source>
        <strain evidence="5 6">DY25</strain>
    </source>
</reference>
<dbReference type="InterPro" id="IPR011711">
    <property type="entry name" value="GntR_C"/>
</dbReference>
<dbReference type="GO" id="GO:0003677">
    <property type="term" value="F:DNA binding"/>
    <property type="evidence" value="ECO:0007669"/>
    <property type="project" value="UniProtKB-KW"/>
</dbReference>
<feature type="domain" description="HTH gntR-type" evidence="4">
    <location>
        <begin position="7"/>
        <end position="74"/>
    </location>
</feature>
<dbReference type="SMART" id="SM00345">
    <property type="entry name" value="HTH_GNTR"/>
    <property type="match status" value="1"/>
</dbReference>
<evidence type="ECO:0000256" key="3">
    <source>
        <dbReference type="ARBA" id="ARBA00023163"/>
    </source>
</evidence>
<dbReference type="OrthoDB" id="9028214at2"/>
<protein>
    <submittedName>
        <fullName evidence="5">GntR family transcriptional regulator</fullName>
    </submittedName>
</protein>
<evidence type="ECO:0000313" key="6">
    <source>
        <dbReference type="Proteomes" id="UP000219050"/>
    </source>
</evidence>
<dbReference type="EMBL" id="CP021404">
    <property type="protein sequence ID" value="ATI41366.1"/>
    <property type="molecule type" value="Genomic_DNA"/>
</dbReference>
<dbReference type="SMART" id="SM00895">
    <property type="entry name" value="FCD"/>
    <property type="match status" value="1"/>
</dbReference>
<dbReference type="AlphaFoldDB" id="A0A291LXA1"/>
<keyword evidence="2" id="KW-0238">DNA-binding</keyword>
<dbReference type="PROSITE" id="PS50949">
    <property type="entry name" value="HTH_GNTR"/>
    <property type="match status" value="1"/>
</dbReference>
<keyword evidence="1" id="KW-0805">Transcription regulation</keyword>
<dbReference type="Pfam" id="PF07729">
    <property type="entry name" value="FCD"/>
    <property type="match status" value="1"/>
</dbReference>
<evidence type="ECO:0000313" key="5">
    <source>
        <dbReference type="EMBL" id="ATI41366.1"/>
    </source>
</evidence>
<organism evidence="5 6">
    <name type="scientific">Pacificitalea manganoxidans</name>
    <dbReference type="NCBI Taxonomy" id="1411902"/>
    <lineage>
        <taxon>Bacteria</taxon>
        <taxon>Pseudomonadati</taxon>
        <taxon>Pseudomonadota</taxon>
        <taxon>Alphaproteobacteria</taxon>
        <taxon>Rhodobacterales</taxon>
        <taxon>Paracoccaceae</taxon>
        <taxon>Pacificitalea</taxon>
    </lineage>
</organism>
<dbReference type="Gene3D" id="1.20.120.530">
    <property type="entry name" value="GntR ligand-binding domain-like"/>
    <property type="match status" value="1"/>
</dbReference>
<gene>
    <name evidence="5" type="ORF">CBW24_04690</name>
</gene>
<dbReference type="InterPro" id="IPR036388">
    <property type="entry name" value="WH-like_DNA-bd_sf"/>
</dbReference>
<dbReference type="PANTHER" id="PTHR43537">
    <property type="entry name" value="TRANSCRIPTIONAL REGULATOR, GNTR FAMILY"/>
    <property type="match status" value="1"/>
</dbReference>
<dbReference type="Pfam" id="PF00392">
    <property type="entry name" value="GntR"/>
    <property type="match status" value="1"/>
</dbReference>
<dbReference type="SUPFAM" id="SSF48008">
    <property type="entry name" value="GntR ligand-binding domain-like"/>
    <property type="match status" value="1"/>
</dbReference>
<accession>A0A291LXA1</accession>
<dbReference type="InterPro" id="IPR008920">
    <property type="entry name" value="TF_FadR/GntR_C"/>
</dbReference>
<dbReference type="Gene3D" id="1.10.10.10">
    <property type="entry name" value="Winged helix-like DNA-binding domain superfamily/Winged helix DNA-binding domain"/>
    <property type="match status" value="1"/>
</dbReference>